<keyword evidence="4" id="KW-1133">Transmembrane helix</keyword>
<evidence type="ECO:0000256" key="4">
    <source>
        <dbReference type="SAM" id="Phobius"/>
    </source>
</evidence>
<keyword evidence="4" id="KW-0812">Transmembrane</keyword>
<feature type="transmembrane region" description="Helical" evidence="4">
    <location>
        <begin position="209"/>
        <end position="226"/>
    </location>
</feature>
<feature type="transmembrane region" description="Helical" evidence="4">
    <location>
        <begin position="263"/>
        <end position="283"/>
    </location>
</feature>
<dbReference type="OrthoDB" id="935503at2"/>
<dbReference type="EMBL" id="QXED01000014">
    <property type="protein sequence ID" value="RIV17938.1"/>
    <property type="molecule type" value="Genomic_DNA"/>
</dbReference>
<dbReference type="PANTHER" id="PTHR45883:SF2">
    <property type="entry name" value="HSC70-INTERACTING PROTEIN"/>
    <property type="match status" value="1"/>
</dbReference>
<evidence type="ECO:0000313" key="5">
    <source>
        <dbReference type="EMBL" id="RIV17938.1"/>
    </source>
</evidence>
<dbReference type="AlphaFoldDB" id="A0A418LXI3"/>
<sequence length="289" mass="32416">MLELLTLSAFIGYLIYLRYYADQRTNAEKEADRLREGITMYENQEYAKALTYFDKAITAKPQSAVAYLYRARCYRALGDVQAALNDLAAGKSYDDTVSDLHLDSGRIQYEQQAYQAAFQDFDKAIFFAHGQTAEPYRWRGMTRRQLGETTEADQDLARAEQISQDNQARANATPARKRAFFDRRLALNAGLVVLMSLILLSIIKRSPVIHWPYLWAASSAVGIGFAEPRKGWLLAVLQTLLITTGYYLVVGPSPQSTHREVELFSLFGSIGLTFAGSLIGSVLKRAQTA</sequence>
<dbReference type="PROSITE" id="PS50005">
    <property type="entry name" value="TPR"/>
    <property type="match status" value="1"/>
</dbReference>
<gene>
    <name evidence="5" type="ORF">DYU11_29955</name>
</gene>
<keyword evidence="6" id="KW-1185">Reference proteome</keyword>
<dbReference type="GO" id="GO:0030544">
    <property type="term" value="F:Hsp70 protein binding"/>
    <property type="evidence" value="ECO:0007669"/>
    <property type="project" value="TreeGrafter"/>
</dbReference>
<evidence type="ECO:0000256" key="1">
    <source>
        <dbReference type="ARBA" id="ARBA00022737"/>
    </source>
</evidence>
<reference evidence="5 6" key="1">
    <citation type="submission" date="2018-08" db="EMBL/GenBank/DDBJ databases">
        <title>Fibrisoma montanum sp. nov., isolated from Danxia mountain soil.</title>
        <authorList>
            <person name="Huang Y."/>
        </authorList>
    </citation>
    <scope>NUCLEOTIDE SEQUENCE [LARGE SCALE GENOMIC DNA]</scope>
    <source>
        <strain evidence="5 6">HYT19</strain>
    </source>
</reference>
<dbReference type="RefSeq" id="WP_119671438.1">
    <property type="nucleotide sequence ID" value="NZ_QXED01000014.1"/>
</dbReference>
<dbReference type="Pfam" id="PF14559">
    <property type="entry name" value="TPR_19"/>
    <property type="match status" value="1"/>
</dbReference>
<dbReference type="SUPFAM" id="SSF48452">
    <property type="entry name" value="TPR-like"/>
    <property type="match status" value="1"/>
</dbReference>
<feature type="transmembrane region" description="Helical" evidence="4">
    <location>
        <begin position="185"/>
        <end position="203"/>
    </location>
</feature>
<keyword evidence="2 3" id="KW-0802">TPR repeat</keyword>
<dbReference type="Gene3D" id="1.25.40.10">
    <property type="entry name" value="Tetratricopeptide repeat domain"/>
    <property type="match status" value="2"/>
</dbReference>
<comment type="caution">
    <text evidence="5">The sequence shown here is derived from an EMBL/GenBank/DDBJ whole genome shotgun (WGS) entry which is preliminary data.</text>
</comment>
<dbReference type="InterPro" id="IPR011990">
    <property type="entry name" value="TPR-like_helical_dom_sf"/>
</dbReference>
<dbReference type="InterPro" id="IPR019734">
    <property type="entry name" value="TPR_rpt"/>
</dbReference>
<dbReference type="Proteomes" id="UP000283523">
    <property type="component" value="Unassembled WGS sequence"/>
</dbReference>
<accession>A0A418LXI3</accession>
<protein>
    <submittedName>
        <fullName evidence="5">Uncharacterized protein</fullName>
    </submittedName>
</protein>
<keyword evidence="4" id="KW-0472">Membrane</keyword>
<evidence type="ECO:0000256" key="3">
    <source>
        <dbReference type="PROSITE-ProRule" id="PRU00339"/>
    </source>
</evidence>
<name>A0A418LXI3_9BACT</name>
<organism evidence="5 6">
    <name type="scientific">Fibrisoma montanum</name>
    <dbReference type="NCBI Taxonomy" id="2305895"/>
    <lineage>
        <taxon>Bacteria</taxon>
        <taxon>Pseudomonadati</taxon>
        <taxon>Bacteroidota</taxon>
        <taxon>Cytophagia</taxon>
        <taxon>Cytophagales</taxon>
        <taxon>Spirosomataceae</taxon>
        <taxon>Fibrisoma</taxon>
    </lineage>
</organism>
<evidence type="ECO:0000256" key="2">
    <source>
        <dbReference type="ARBA" id="ARBA00022803"/>
    </source>
</evidence>
<dbReference type="SMART" id="SM00028">
    <property type="entry name" value="TPR"/>
    <property type="match status" value="4"/>
</dbReference>
<feature type="transmembrane region" description="Helical" evidence="4">
    <location>
        <begin position="233"/>
        <end position="251"/>
    </location>
</feature>
<dbReference type="PANTHER" id="PTHR45883">
    <property type="entry name" value="HSC70-INTERACTING PROTEIN"/>
    <property type="match status" value="1"/>
</dbReference>
<keyword evidence="1" id="KW-0677">Repeat</keyword>
<evidence type="ECO:0000313" key="6">
    <source>
        <dbReference type="Proteomes" id="UP000283523"/>
    </source>
</evidence>
<proteinExistence type="predicted"/>
<feature type="repeat" description="TPR" evidence="3">
    <location>
        <begin position="30"/>
        <end position="63"/>
    </location>
</feature>